<keyword evidence="7" id="KW-0498">Mitosis</keyword>
<evidence type="ECO:0000256" key="13">
    <source>
        <dbReference type="ARBA" id="ARBA00034704"/>
    </source>
</evidence>
<keyword evidence="5" id="KW-0493">Microtubule</keyword>
<evidence type="ECO:0000256" key="14">
    <source>
        <dbReference type="PROSITE-ProRule" id="PRU00283"/>
    </source>
</evidence>
<evidence type="ECO:0000256" key="9">
    <source>
        <dbReference type="ARBA" id="ARBA00023054"/>
    </source>
</evidence>
<evidence type="ECO:0000313" key="19">
    <source>
        <dbReference type="Proteomes" id="UP001527925"/>
    </source>
</evidence>
<feature type="coiled-coil region" evidence="15">
    <location>
        <begin position="709"/>
        <end position="736"/>
    </location>
</feature>
<keyword evidence="2" id="KW-0963">Cytoplasm</keyword>
<dbReference type="PANTHER" id="PTHR47970">
    <property type="entry name" value="KINESIN-LIKE PROTEIN KIF11"/>
    <property type="match status" value="1"/>
</dbReference>
<keyword evidence="11" id="KW-0206">Cytoskeleton</keyword>
<dbReference type="PROSITE" id="PS00411">
    <property type="entry name" value="KINESIN_MOTOR_1"/>
    <property type="match status" value="1"/>
</dbReference>
<keyword evidence="4" id="KW-0132">Cell division</keyword>
<dbReference type="InterPro" id="IPR001752">
    <property type="entry name" value="Kinesin_motor_dom"/>
</dbReference>
<dbReference type="CDD" id="cd01364">
    <property type="entry name" value="KISc_BimC_Eg5"/>
    <property type="match status" value="1"/>
</dbReference>
<dbReference type="Pfam" id="PF13931">
    <property type="entry name" value="Microtub_bind"/>
    <property type="match status" value="1"/>
</dbReference>
<keyword evidence="9 15" id="KW-0175">Coiled coil</keyword>
<feature type="coiled-coil region" evidence="15">
    <location>
        <begin position="424"/>
        <end position="461"/>
    </location>
</feature>
<dbReference type="InterPro" id="IPR019821">
    <property type="entry name" value="Kinesin_motor_CS"/>
</dbReference>
<feature type="coiled-coil region" evidence="15">
    <location>
        <begin position="500"/>
        <end position="527"/>
    </location>
</feature>
<keyword evidence="19" id="KW-1185">Reference proteome</keyword>
<dbReference type="EMBL" id="JADGIZ020000049">
    <property type="protein sequence ID" value="KAL2913225.1"/>
    <property type="molecule type" value="Genomic_DNA"/>
</dbReference>
<dbReference type="InterPro" id="IPR027417">
    <property type="entry name" value="P-loop_NTPase"/>
</dbReference>
<feature type="domain" description="Kinesin motor" evidence="17">
    <location>
        <begin position="10"/>
        <end position="339"/>
    </location>
</feature>
<dbReference type="InterPro" id="IPR047149">
    <property type="entry name" value="KIF11-like"/>
</dbReference>
<evidence type="ECO:0000256" key="8">
    <source>
        <dbReference type="ARBA" id="ARBA00022840"/>
    </source>
</evidence>
<dbReference type="PRINTS" id="PR00380">
    <property type="entry name" value="KINESINHEAVY"/>
</dbReference>
<dbReference type="Proteomes" id="UP001527925">
    <property type="component" value="Unassembled WGS sequence"/>
</dbReference>
<accession>A0ABR4N161</accession>
<organism evidence="18 19">
    <name type="scientific">Polyrhizophydium stewartii</name>
    <dbReference type="NCBI Taxonomy" id="2732419"/>
    <lineage>
        <taxon>Eukaryota</taxon>
        <taxon>Fungi</taxon>
        <taxon>Fungi incertae sedis</taxon>
        <taxon>Chytridiomycota</taxon>
        <taxon>Chytridiomycota incertae sedis</taxon>
        <taxon>Chytridiomycetes</taxon>
        <taxon>Rhizophydiales</taxon>
        <taxon>Rhizophydiales incertae sedis</taxon>
        <taxon>Polyrhizophydium</taxon>
    </lineage>
</organism>
<evidence type="ECO:0000256" key="4">
    <source>
        <dbReference type="ARBA" id="ARBA00022618"/>
    </source>
</evidence>
<proteinExistence type="inferred from homology"/>
<evidence type="ECO:0000256" key="16">
    <source>
        <dbReference type="SAM" id="MobiDB-lite"/>
    </source>
</evidence>
<evidence type="ECO:0000256" key="12">
    <source>
        <dbReference type="ARBA" id="ARBA00023306"/>
    </source>
</evidence>
<keyword evidence="3" id="KW-0597">Phosphoprotein</keyword>
<comment type="similarity">
    <text evidence="13">Belongs to the TRAFAC class myosin-kinesin ATPase superfamily. Kinesin family. KIN-5/BimC subfamily.</text>
</comment>
<gene>
    <name evidence="18" type="primary">KIP1</name>
    <name evidence="18" type="ORF">HK105_207227</name>
</gene>
<keyword evidence="12" id="KW-0131">Cell cycle</keyword>
<evidence type="ECO:0000256" key="10">
    <source>
        <dbReference type="ARBA" id="ARBA00023175"/>
    </source>
</evidence>
<evidence type="ECO:0000256" key="3">
    <source>
        <dbReference type="ARBA" id="ARBA00022553"/>
    </source>
</evidence>
<dbReference type="InterPro" id="IPR036961">
    <property type="entry name" value="Kinesin_motor_dom_sf"/>
</dbReference>
<evidence type="ECO:0000256" key="7">
    <source>
        <dbReference type="ARBA" id="ARBA00022776"/>
    </source>
</evidence>
<dbReference type="SUPFAM" id="SSF52540">
    <property type="entry name" value="P-loop containing nucleoside triphosphate hydrolases"/>
    <property type="match status" value="1"/>
</dbReference>
<keyword evidence="6 14" id="KW-0547">Nucleotide-binding</keyword>
<comment type="subcellular location">
    <subcellularLocation>
        <location evidence="1">Cytoplasm</location>
        <location evidence="1">Cytoskeleton</location>
    </subcellularLocation>
</comment>
<evidence type="ECO:0000313" key="18">
    <source>
        <dbReference type="EMBL" id="KAL2913225.1"/>
    </source>
</evidence>
<dbReference type="PANTHER" id="PTHR47970:SF12">
    <property type="entry name" value="KINESIN FAMILY MEMBER 11"/>
    <property type="match status" value="1"/>
</dbReference>
<evidence type="ECO:0000256" key="15">
    <source>
        <dbReference type="SAM" id="Coils"/>
    </source>
</evidence>
<keyword evidence="10 14" id="KW-0505">Motor protein</keyword>
<feature type="region of interest" description="Disordered" evidence="16">
    <location>
        <begin position="979"/>
        <end position="1001"/>
    </location>
</feature>
<dbReference type="PROSITE" id="PS50067">
    <property type="entry name" value="KINESIN_MOTOR_2"/>
    <property type="match status" value="1"/>
</dbReference>
<reference evidence="18 19" key="1">
    <citation type="submission" date="2023-09" db="EMBL/GenBank/DDBJ databases">
        <title>Pangenome analysis of Batrachochytrium dendrobatidis and related Chytrids.</title>
        <authorList>
            <person name="Yacoub M.N."/>
            <person name="Stajich J.E."/>
            <person name="James T.Y."/>
        </authorList>
    </citation>
    <scope>NUCLEOTIDE SEQUENCE [LARGE SCALE GENOMIC DNA]</scope>
    <source>
        <strain evidence="18 19">JEL0888</strain>
    </source>
</reference>
<feature type="region of interest" description="Disordered" evidence="16">
    <location>
        <begin position="936"/>
        <end position="961"/>
    </location>
</feature>
<dbReference type="Pfam" id="PF00225">
    <property type="entry name" value="Kinesin"/>
    <property type="match status" value="1"/>
</dbReference>
<comment type="caution">
    <text evidence="18">The sequence shown here is derived from an EMBL/GenBank/DDBJ whole genome shotgun (WGS) entry which is preliminary data.</text>
</comment>
<evidence type="ECO:0000256" key="11">
    <source>
        <dbReference type="ARBA" id="ARBA00023212"/>
    </source>
</evidence>
<evidence type="ECO:0000256" key="6">
    <source>
        <dbReference type="ARBA" id="ARBA00022741"/>
    </source>
</evidence>
<sequence length="1092" mass="118340">MAASDSGETNITVVVRLRPRNQKEIRENSPACIHTTTNRRELVVGDSITAKSYTFDRVFGPESTQNTIFNEVVSGMLNEVLMGFNCTIFAYGQTGTGKTYTMEGDLASEYSPDAGIIPRALYSLFDTLDSEKAEYSVRVSFVELYNEEIKDLLSSDEDKKGLKLFEDSSRKGSVIIQGLEEILVKSARDVISVLQLGSGRRQTAATKMNQVSSRSHGIFSVTVHTKENTPEGEELLKVGKLNLVDLAGSENIGRSGAENKRAKEAGVINTSLLTLGRVINALVERSQHIPYRESKLTRILRDSLGGRTKTCIIAAVSPAKCNIEESLSTLDYAHRAKNIRNKPEANQRMTKRALIREYINEIERLKADLAATREKNGIYLSQENYQSIVTENQSRKEMIDDMSRHMGAKEEQLAYLETQFNQKMSLLKETSEQLSTTMAELEQRKAELDTAMAEINAIQTRLVEQQFLTRAHAETEAHLDSVAGTLVTTLKSSVSDVEGLHDKLDRKRQLERENQNLFGELQEQICSQLDAITSHVGDFDAHFKLNNQAMLGTVDRAVATSHDVLEAERSALSNFAAQADALAAETSAAGTAIQQDARHASAELARAAETLCSDIRQQETTLAASLESLHARIKSVVGVQQQQMVRMVEGLGQRLEALSQNIEGLISSALEARDAEHQQIQQALSQQATGIRKRLTRIAAGGGAGVLQIARLDKRNQELEQEWRNEQQHLEHAKTALIQTLSSNITAFADSVSARQQSLIRSMQSHAVEDSATVQAVQQTAGEHGAAAATALRHIGEAASQGIAGAGRECGAVKEETAQLAQEIVAESEDATSDSRSATADVARTLLAYVTGVVGAQQAPAERILERAVAQQALLDKTAASRGEYVLQAAERLRAADAAGTEQLAHIRSQIQSQEAALGEMCGTVKQANGSLRANVELSHLRSDTPTGKTPRRRPIRFPTAWSRTRSHDDLLNEFRKRRHVDDADEHQQQHGMDDGFGGGMRSDLSLGLTAMADGSDSEASAGDAAAHMDVDAGGQHAAGGLVRAGSAGSEATLAGFSAAATAAATAAAASPVPVSKLPRSRPKRANVAFQE</sequence>
<feature type="compositionally biased region" description="Basic and acidic residues" evidence="16">
    <location>
        <begin position="979"/>
        <end position="994"/>
    </location>
</feature>
<dbReference type="InterPro" id="IPR025901">
    <property type="entry name" value="Kinesin-assoc_MT-bd_dom"/>
</dbReference>
<feature type="binding site" evidence="14">
    <location>
        <begin position="92"/>
        <end position="99"/>
    </location>
    <ligand>
        <name>ATP</name>
        <dbReference type="ChEBI" id="CHEBI:30616"/>
    </ligand>
</feature>
<feature type="region of interest" description="Disordered" evidence="16">
    <location>
        <begin position="1069"/>
        <end position="1092"/>
    </location>
</feature>
<dbReference type="SMART" id="SM00129">
    <property type="entry name" value="KISc"/>
    <property type="match status" value="1"/>
</dbReference>
<feature type="coiled-coil region" evidence="15">
    <location>
        <begin position="348"/>
        <end position="375"/>
    </location>
</feature>
<evidence type="ECO:0000256" key="1">
    <source>
        <dbReference type="ARBA" id="ARBA00004245"/>
    </source>
</evidence>
<keyword evidence="8 14" id="KW-0067">ATP-binding</keyword>
<dbReference type="InterPro" id="IPR047241">
    <property type="entry name" value="KIF11-like_kin_motor_dom"/>
</dbReference>
<evidence type="ECO:0000259" key="17">
    <source>
        <dbReference type="PROSITE" id="PS50067"/>
    </source>
</evidence>
<name>A0ABR4N161_9FUNG</name>
<dbReference type="Gene3D" id="3.40.850.10">
    <property type="entry name" value="Kinesin motor domain"/>
    <property type="match status" value="1"/>
</dbReference>
<evidence type="ECO:0000256" key="2">
    <source>
        <dbReference type="ARBA" id="ARBA00022490"/>
    </source>
</evidence>
<protein>
    <submittedName>
        <fullName evidence="18">Kinesin-related motor protein</fullName>
    </submittedName>
</protein>
<evidence type="ECO:0000256" key="5">
    <source>
        <dbReference type="ARBA" id="ARBA00022701"/>
    </source>
</evidence>